<accession>A0AAD7JR21</accession>
<protein>
    <submittedName>
        <fullName evidence="2">Uncharacterized protein</fullName>
    </submittedName>
</protein>
<dbReference type="AlphaFoldDB" id="A0AAD7JR21"/>
<feature type="compositionally biased region" description="Basic residues" evidence="1">
    <location>
        <begin position="147"/>
        <end position="158"/>
    </location>
</feature>
<organism evidence="2 3">
    <name type="scientific">Mycena metata</name>
    <dbReference type="NCBI Taxonomy" id="1033252"/>
    <lineage>
        <taxon>Eukaryota</taxon>
        <taxon>Fungi</taxon>
        <taxon>Dikarya</taxon>
        <taxon>Basidiomycota</taxon>
        <taxon>Agaricomycotina</taxon>
        <taxon>Agaricomycetes</taxon>
        <taxon>Agaricomycetidae</taxon>
        <taxon>Agaricales</taxon>
        <taxon>Marasmiineae</taxon>
        <taxon>Mycenaceae</taxon>
        <taxon>Mycena</taxon>
    </lineage>
</organism>
<evidence type="ECO:0000313" key="3">
    <source>
        <dbReference type="Proteomes" id="UP001215598"/>
    </source>
</evidence>
<gene>
    <name evidence="2" type="ORF">B0H16DRAFT_1518531</name>
</gene>
<feature type="region of interest" description="Disordered" evidence="1">
    <location>
        <begin position="100"/>
        <end position="125"/>
    </location>
</feature>
<comment type="caution">
    <text evidence="2">The sequence shown here is derived from an EMBL/GenBank/DDBJ whole genome shotgun (WGS) entry which is preliminary data.</text>
</comment>
<keyword evidence="3" id="KW-1185">Reference proteome</keyword>
<evidence type="ECO:0000256" key="1">
    <source>
        <dbReference type="SAM" id="MobiDB-lite"/>
    </source>
</evidence>
<evidence type="ECO:0000313" key="2">
    <source>
        <dbReference type="EMBL" id="KAJ7768888.1"/>
    </source>
</evidence>
<reference evidence="2" key="1">
    <citation type="submission" date="2023-03" db="EMBL/GenBank/DDBJ databases">
        <title>Massive genome expansion in bonnet fungi (Mycena s.s.) driven by repeated elements and novel gene families across ecological guilds.</title>
        <authorList>
            <consortium name="Lawrence Berkeley National Laboratory"/>
            <person name="Harder C.B."/>
            <person name="Miyauchi S."/>
            <person name="Viragh M."/>
            <person name="Kuo A."/>
            <person name="Thoen E."/>
            <person name="Andreopoulos B."/>
            <person name="Lu D."/>
            <person name="Skrede I."/>
            <person name="Drula E."/>
            <person name="Henrissat B."/>
            <person name="Morin E."/>
            <person name="Kohler A."/>
            <person name="Barry K."/>
            <person name="LaButti K."/>
            <person name="Morin E."/>
            <person name="Salamov A."/>
            <person name="Lipzen A."/>
            <person name="Mereny Z."/>
            <person name="Hegedus B."/>
            <person name="Baldrian P."/>
            <person name="Stursova M."/>
            <person name="Weitz H."/>
            <person name="Taylor A."/>
            <person name="Grigoriev I.V."/>
            <person name="Nagy L.G."/>
            <person name="Martin F."/>
            <person name="Kauserud H."/>
        </authorList>
    </citation>
    <scope>NUCLEOTIDE SEQUENCE</scope>
    <source>
        <strain evidence="2">CBHHK182m</strain>
    </source>
</reference>
<dbReference type="EMBL" id="JARKIB010000019">
    <property type="protein sequence ID" value="KAJ7768888.1"/>
    <property type="molecule type" value="Genomic_DNA"/>
</dbReference>
<feature type="region of interest" description="Disordered" evidence="1">
    <location>
        <begin position="140"/>
        <end position="183"/>
    </location>
</feature>
<sequence length="226" mass="26116">MARDSLPTLEAISLPTRRRCVVPSLSCLTPPSSPASPRNLRPQAPTRKYCVRPTPLAPAYIFAHSHFVHYLALVLRGALGRNIKGKRCVPRCFAARLRVHRRGPRRPPPRPHVHHRPHPRRPVKLRPRIRRCAPRCTRTLESSTRLRTQRPKRTRAHTRTPPPRLRPAESCRSSYTPPRRRTRPRHRLGACRYGLGFTWTCVCVYIKSPRAPTPSLPRAHVRCLYR</sequence>
<name>A0AAD7JR21_9AGAR</name>
<dbReference type="Proteomes" id="UP001215598">
    <property type="component" value="Unassembled WGS sequence"/>
</dbReference>
<proteinExistence type="predicted"/>